<dbReference type="InParanoid" id="F9X2L5"/>
<evidence type="ECO:0000256" key="3">
    <source>
        <dbReference type="ARBA" id="ARBA00023242"/>
    </source>
</evidence>
<dbReference type="OrthoDB" id="5377312at2759"/>
<keyword evidence="3" id="KW-0539">Nucleus</keyword>
<dbReference type="EMBL" id="CM001197">
    <property type="protein sequence ID" value="EGP89712.1"/>
    <property type="molecule type" value="Genomic_DNA"/>
</dbReference>
<organism evidence="5 6">
    <name type="scientific">Zymoseptoria tritici (strain CBS 115943 / IPO323)</name>
    <name type="common">Speckled leaf blotch fungus</name>
    <name type="synonym">Septoria tritici</name>
    <dbReference type="NCBI Taxonomy" id="336722"/>
    <lineage>
        <taxon>Eukaryota</taxon>
        <taxon>Fungi</taxon>
        <taxon>Dikarya</taxon>
        <taxon>Ascomycota</taxon>
        <taxon>Pezizomycotina</taxon>
        <taxon>Dothideomycetes</taxon>
        <taxon>Dothideomycetidae</taxon>
        <taxon>Mycosphaerellales</taxon>
        <taxon>Mycosphaerellaceae</taxon>
        <taxon>Zymoseptoria</taxon>
    </lineage>
</organism>
<dbReference type="PANTHER" id="PTHR15367">
    <property type="entry name" value="DNA-DIRECTED RNA POLYMERASE III"/>
    <property type="match status" value="1"/>
</dbReference>
<name>F9X2L5_ZYMTI</name>
<dbReference type="HOGENOM" id="CLU_072641_0_0_1"/>
<feature type="region of interest" description="Disordered" evidence="4">
    <location>
        <begin position="274"/>
        <end position="314"/>
    </location>
</feature>
<dbReference type="AlphaFoldDB" id="F9X2L5"/>
<protein>
    <recommendedName>
        <fullName evidence="7">DNA-directed RNA polymerase III subunit</fullName>
    </recommendedName>
</protein>
<sequence>MSRGGRGGGAAGRMKDLPFEVDTALEDQITAYTDGLNEDDEKILYPDMKIHHAPPPTARERKLVNKWREIREARRNGPFFIDAPRTGKRDPAEFNAFEDVDSYSSKRVKRTGGLHSLKNVGIVKELLPEELWSVVDDGEEVVEGAAAPKKNNLAFLKKRRLDKLARFDDGAEVDLTADINDDDEDKNADDEGADAPEALEDDDFTEDDDDLGDDYNAEKYFSGGENNEDDGGGDDGGGEEPWYELHNSTGPDPKNRANEQWDNLETLLLGKAKKERAASRKARSADDAVENADDQDVEPDCFDGEDDLDDGEPW</sequence>
<dbReference type="KEGG" id="ztr:MYCGRDRAFT_107841"/>
<feature type="compositionally biased region" description="Acidic residues" evidence="4">
    <location>
        <begin position="179"/>
        <end position="215"/>
    </location>
</feature>
<evidence type="ECO:0000313" key="5">
    <source>
        <dbReference type="EMBL" id="EGP89712.1"/>
    </source>
</evidence>
<gene>
    <name evidence="5" type="ORF">MYCGRDRAFT_107841</name>
</gene>
<feature type="compositionally biased region" description="Acidic residues" evidence="4">
    <location>
        <begin position="287"/>
        <end position="314"/>
    </location>
</feature>
<dbReference type="PANTHER" id="PTHR15367:SF2">
    <property type="entry name" value="DNA-DIRECTED RNA POLYMERASE III SUBUNIT"/>
    <property type="match status" value="1"/>
</dbReference>
<feature type="compositionally biased region" description="Acidic residues" evidence="4">
    <location>
        <begin position="226"/>
        <end position="242"/>
    </location>
</feature>
<dbReference type="FunCoup" id="F9X2L5">
    <property type="interactions" value="65"/>
</dbReference>
<dbReference type="RefSeq" id="XP_003854736.1">
    <property type="nucleotide sequence ID" value="XM_003854688.1"/>
</dbReference>
<feature type="compositionally biased region" description="Basic and acidic residues" evidence="4">
    <location>
        <begin position="275"/>
        <end position="286"/>
    </location>
</feature>
<dbReference type="OMA" id="ADPYENT"/>
<accession>F9X2L5</accession>
<dbReference type="eggNOG" id="ENOG502RZ0V">
    <property type="taxonomic scope" value="Eukaryota"/>
</dbReference>
<proteinExistence type="inferred from homology"/>
<evidence type="ECO:0008006" key="7">
    <source>
        <dbReference type="Google" id="ProtNLM"/>
    </source>
</evidence>
<feature type="region of interest" description="Disordered" evidence="4">
    <location>
        <begin position="172"/>
        <end position="259"/>
    </location>
</feature>
<dbReference type="InterPro" id="IPR024661">
    <property type="entry name" value="RNA_pol_III_Rpc31"/>
</dbReference>
<evidence type="ECO:0000313" key="6">
    <source>
        <dbReference type="Proteomes" id="UP000008062"/>
    </source>
</evidence>
<evidence type="ECO:0000256" key="2">
    <source>
        <dbReference type="ARBA" id="ARBA00008352"/>
    </source>
</evidence>
<keyword evidence="6" id="KW-1185">Reference proteome</keyword>
<evidence type="ECO:0000256" key="4">
    <source>
        <dbReference type="SAM" id="MobiDB-lite"/>
    </source>
</evidence>
<dbReference type="GO" id="GO:0005666">
    <property type="term" value="C:RNA polymerase III complex"/>
    <property type="evidence" value="ECO:0007669"/>
    <property type="project" value="TreeGrafter"/>
</dbReference>
<dbReference type="Pfam" id="PF11705">
    <property type="entry name" value="RNA_pol_3_Rpc31"/>
    <property type="match status" value="1"/>
</dbReference>
<dbReference type="GeneID" id="13395921"/>
<reference evidence="5 6" key="1">
    <citation type="journal article" date="2011" name="PLoS Genet.">
        <title>Finished genome of the fungal wheat pathogen Mycosphaerella graminicola reveals dispensome structure, chromosome plasticity, and stealth pathogenesis.</title>
        <authorList>
            <person name="Goodwin S.B."/>
            <person name="Ben M'barek S."/>
            <person name="Dhillon B."/>
            <person name="Wittenberg A.H.J."/>
            <person name="Crane C.F."/>
            <person name="Hane J.K."/>
            <person name="Foster A.J."/>
            <person name="Van der Lee T.A.J."/>
            <person name="Grimwood J."/>
            <person name="Aerts A."/>
            <person name="Antoniw J."/>
            <person name="Bailey A."/>
            <person name="Bluhm B."/>
            <person name="Bowler J."/>
            <person name="Bristow J."/>
            <person name="van der Burgt A."/>
            <person name="Canto-Canche B."/>
            <person name="Churchill A.C.L."/>
            <person name="Conde-Ferraez L."/>
            <person name="Cools H.J."/>
            <person name="Coutinho P.M."/>
            <person name="Csukai M."/>
            <person name="Dehal P."/>
            <person name="De Wit P."/>
            <person name="Donzelli B."/>
            <person name="van de Geest H.C."/>
            <person name="van Ham R.C.H.J."/>
            <person name="Hammond-Kosack K.E."/>
            <person name="Henrissat B."/>
            <person name="Kilian A."/>
            <person name="Kobayashi A.K."/>
            <person name="Koopmann E."/>
            <person name="Kourmpetis Y."/>
            <person name="Kuzniar A."/>
            <person name="Lindquist E."/>
            <person name="Lombard V."/>
            <person name="Maliepaard C."/>
            <person name="Martins N."/>
            <person name="Mehrabi R."/>
            <person name="Nap J.P.H."/>
            <person name="Ponomarenko A."/>
            <person name="Rudd J.J."/>
            <person name="Salamov A."/>
            <person name="Schmutz J."/>
            <person name="Schouten H.J."/>
            <person name="Shapiro H."/>
            <person name="Stergiopoulos I."/>
            <person name="Torriani S.F.F."/>
            <person name="Tu H."/>
            <person name="de Vries R.P."/>
            <person name="Waalwijk C."/>
            <person name="Ware S.B."/>
            <person name="Wiebenga A."/>
            <person name="Zwiers L.-H."/>
            <person name="Oliver R.P."/>
            <person name="Grigoriev I.V."/>
            <person name="Kema G.H.J."/>
        </authorList>
    </citation>
    <scope>NUCLEOTIDE SEQUENCE [LARGE SCALE GENOMIC DNA]</scope>
    <source>
        <strain evidence="6">CBS 115943 / IPO323</strain>
    </source>
</reference>
<comment type="subcellular location">
    <subcellularLocation>
        <location evidence="1">Nucleus</location>
    </subcellularLocation>
</comment>
<dbReference type="STRING" id="336722.F9X2L5"/>
<dbReference type="GO" id="GO:0006383">
    <property type="term" value="P:transcription by RNA polymerase III"/>
    <property type="evidence" value="ECO:0007669"/>
    <property type="project" value="InterPro"/>
</dbReference>
<dbReference type="Proteomes" id="UP000008062">
    <property type="component" value="Chromosome 2"/>
</dbReference>
<comment type="similarity">
    <text evidence="2">Belongs to the eukaryotic RPC7 RNA polymerase subunit family.</text>
</comment>
<evidence type="ECO:0000256" key="1">
    <source>
        <dbReference type="ARBA" id="ARBA00004123"/>
    </source>
</evidence>